<dbReference type="AlphaFoldDB" id="A0A151SK09"/>
<name>A0A151SK09_CAJCA</name>
<protein>
    <recommendedName>
        <fullName evidence="3">Retrovirus-related Pol polyprotein from transposon TNT 1-94</fullName>
    </recommendedName>
</protein>
<dbReference type="OMA" id="IQQGCKK"/>
<keyword evidence="2" id="KW-1185">Reference proteome</keyword>
<accession>A0A151SK09</accession>
<dbReference type="EMBL" id="CM003613">
    <property type="protein sequence ID" value="KYP55184.1"/>
    <property type="molecule type" value="Genomic_DNA"/>
</dbReference>
<evidence type="ECO:0000313" key="1">
    <source>
        <dbReference type="EMBL" id="KYP55184.1"/>
    </source>
</evidence>
<dbReference type="Gramene" id="C.cajan_01357.t">
    <property type="protein sequence ID" value="C.cajan_01357.t.cds1"/>
    <property type="gene ID" value="C.cajan_01357"/>
</dbReference>
<gene>
    <name evidence="1" type="ORF">KK1_001391</name>
</gene>
<reference evidence="1 2" key="1">
    <citation type="journal article" date="2012" name="Nat. Biotechnol.">
        <title>Draft genome sequence of pigeonpea (Cajanus cajan), an orphan legume crop of resource-poor farmers.</title>
        <authorList>
            <person name="Varshney R.K."/>
            <person name="Chen W."/>
            <person name="Li Y."/>
            <person name="Bharti A.K."/>
            <person name="Saxena R.K."/>
            <person name="Schlueter J.A."/>
            <person name="Donoghue M.T."/>
            <person name="Azam S."/>
            <person name="Fan G."/>
            <person name="Whaley A.M."/>
            <person name="Farmer A.D."/>
            <person name="Sheridan J."/>
            <person name="Iwata A."/>
            <person name="Tuteja R."/>
            <person name="Penmetsa R.V."/>
            <person name="Wu W."/>
            <person name="Upadhyaya H.D."/>
            <person name="Yang S.P."/>
            <person name="Shah T."/>
            <person name="Saxena K.B."/>
            <person name="Michael T."/>
            <person name="McCombie W.R."/>
            <person name="Yang B."/>
            <person name="Zhang G."/>
            <person name="Yang H."/>
            <person name="Wang J."/>
            <person name="Spillane C."/>
            <person name="Cook D.R."/>
            <person name="May G.D."/>
            <person name="Xu X."/>
            <person name="Jackson S.A."/>
        </authorList>
    </citation>
    <scope>NUCLEOTIDE SEQUENCE [LARGE SCALE GENOMIC DNA]</scope>
    <source>
        <strain evidence="2">cv. Asha</strain>
    </source>
</reference>
<sequence>MATKFNIEKFSGSNDFGLWKVKMEAILIQQGCKKVLKGKVNISPYLTTKKKRKMIDRARSVILCYALRIYKALREVTKERTIVGM</sequence>
<evidence type="ECO:0000313" key="2">
    <source>
        <dbReference type="Proteomes" id="UP000075243"/>
    </source>
</evidence>
<organism evidence="1 2">
    <name type="scientific">Cajanus cajan</name>
    <name type="common">Pigeon pea</name>
    <name type="synonym">Cajanus indicus</name>
    <dbReference type="NCBI Taxonomy" id="3821"/>
    <lineage>
        <taxon>Eukaryota</taxon>
        <taxon>Viridiplantae</taxon>
        <taxon>Streptophyta</taxon>
        <taxon>Embryophyta</taxon>
        <taxon>Tracheophyta</taxon>
        <taxon>Spermatophyta</taxon>
        <taxon>Magnoliopsida</taxon>
        <taxon>eudicotyledons</taxon>
        <taxon>Gunneridae</taxon>
        <taxon>Pentapetalae</taxon>
        <taxon>rosids</taxon>
        <taxon>fabids</taxon>
        <taxon>Fabales</taxon>
        <taxon>Fabaceae</taxon>
        <taxon>Papilionoideae</taxon>
        <taxon>50 kb inversion clade</taxon>
        <taxon>NPAAA clade</taxon>
        <taxon>indigoferoid/millettioid clade</taxon>
        <taxon>Phaseoleae</taxon>
        <taxon>Cajanus</taxon>
    </lineage>
</organism>
<dbReference type="Proteomes" id="UP000075243">
    <property type="component" value="Chromosome 11"/>
</dbReference>
<evidence type="ECO:0008006" key="3">
    <source>
        <dbReference type="Google" id="ProtNLM"/>
    </source>
</evidence>
<proteinExistence type="predicted"/>